<comment type="function">
    <text evidence="12">Dol-P-Glc:Glc(2)Man(9)GlcNAc(2)-PP-Dol alpha-1,2-glucosyltransferase that operates in the biosynthetic pathway of dolichol-linked oligosaccharides, the glycan precursors employed in protein asparagine (N)-glycosylation. The assembly of dolichol-linked oligosaccharides begins on the cytosolic side of the endoplasmic reticulum membrane and finishes in its lumen. The sequential addition of sugars to dolichol pyrophosphate produces dolichol-linked oligosaccharides containing fourteen sugars, including two GlcNAcs, nine mannoses and three glucoses. Once assembled, the oligosaccharide is transferred from the lipid to nascent proteins by oligosaccharyltransferases. In the lumen of the endoplasmic reticulum, adds the third and last glucose residue from dolichyl phosphate glucose (Dol-P-Glc) onto the lipid-linked oligosaccharide intermediate Glc(2)Man(9)GlcNAc(2)-PP-Dol to produce Glc(3)Man(9)GlcNAc(2)-PP-Dol.</text>
</comment>
<feature type="transmembrane region" description="Helical" evidence="14">
    <location>
        <begin position="167"/>
        <end position="196"/>
    </location>
</feature>
<evidence type="ECO:0000313" key="16">
    <source>
        <dbReference type="Proteomes" id="UP000837801"/>
    </source>
</evidence>
<keyword evidence="16" id="KW-1185">Reference proteome</keyword>
<dbReference type="EC" id="2.4.1.256" evidence="4 14"/>
<feature type="transmembrane region" description="Helical" evidence="14">
    <location>
        <begin position="342"/>
        <end position="362"/>
    </location>
</feature>
<keyword evidence="11 14" id="KW-0472">Membrane</keyword>
<dbReference type="GO" id="GO:0106073">
    <property type="term" value="F:dolichyl pyrophosphate Glc2Man9GlcNAc2 alpha-1,2-glucosyltransferase activity"/>
    <property type="evidence" value="ECO:0007669"/>
    <property type="project" value="UniProtKB-UniRule"/>
</dbReference>
<dbReference type="GO" id="GO:0006488">
    <property type="term" value="P:dolichol-linked oligosaccharide biosynthetic process"/>
    <property type="evidence" value="ECO:0007669"/>
    <property type="project" value="UniProtKB-UniRule"/>
</dbReference>
<feature type="transmembrane region" description="Helical" evidence="14">
    <location>
        <begin position="374"/>
        <end position="393"/>
    </location>
</feature>
<dbReference type="Proteomes" id="UP000837801">
    <property type="component" value="Unassembled WGS sequence"/>
</dbReference>
<feature type="transmembrane region" description="Helical" evidence="14">
    <location>
        <begin position="61"/>
        <end position="79"/>
    </location>
</feature>
<dbReference type="OrthoDB" id="4769at2759"/>
<dbReference type="Pfam" id="PF04922">
    <property type="entry name" value="DIE2_ALG10"/>
    <property type="match status" value="1"/>
</dbReference>
<feature type="transmembrane region" description="Helical" evidence="14">
    <location>
        <begin position="293"/>
        <end position="312"/>
    </location>
</feature>
<evidence type="ECO:0000256" key="4">
    <source>
        <dbReference type="ARBA" id="ARBA00011967"/>
    </source>
</evidence>
<dbReference type="PANTHER" id="PTHR12989">
    <property type="entry name" value="ALPHA-1,2-GLUCOSYLTRANSFERASE ALG10"/>
    <property type="match status" value="1"/>
</dbReference>
<evidence type="ECO:0000256" key="1">
    <source>
        <dbReference type="ARBA" id="ARBA00004477"/>
    </source>
</evidence>
<evidence type="ECO:0000256" key="13">
    <source>
        <dbReference type="ARBA" id="ARBA00048064"/>
    </source>
</evidence>
<keyword evidence="9" id="KW-0256">Endoplasmic reticulum</keyword>
<evidence type="ECO:0000256" key="5">
    <source>
        <dbReference type="ARBA" id="ARBA00018512"/>
    </source>
</evidence>
<evidence type="ECO:0000256" key="6">
    <source>
        <dbReference type="ARBA" id="ARBA00022676"/>
    </source>
</evidence>
<keyword evidence="6 14" id="KW-0328">Glycosyltransferase</keyword>
<keyword evidence="7" id="KW-0808">Transferase</keyword>
<dbReference type="PIRSF" id="PIRSF028810">
    <property type="entry name" value="Alpha1_2_glucosyltferase_Alg10"/>
    <property type="match status" value="1"/>
</dbReference>
<accession>A0A9P0VWH9</accession>
<evidence type="ECO:0000256" key="3">
    <source>
        <dbReference type="ARBA" id="ARBA00010600"/>
    </source>
</evidence>
<evidence type="ECO:0000256" key="7">
    <source>
        <dbReference type="ARBA" id="ARBA00022679"/>
    </source>
</evidence>
<protein>
    <recommendedName>
        <fullName evidence="5 14">Dol-P-Glc:Glc(2)Man(9)GlcNAc(2)-PP-Dol alpha-1,2-glucosyltransferase</fullName>
        <ecNumber evidence="4 14">2.4.1.256</ecNumber>
    </recommendedName>
</protein>
<evidence type="ECO:0000256" key="9">
    <source>
        <dbReference type="ARBA" id="ARBA00022824"/>
    </source>
</evidence>
<feature type="transmembrane region" description="Helical" evidence="14">
    <location>
        <begin position="262"/>
        <end position="281"/>
    </location>
</feature>
<proteinExistence type="inferred from homology"/>
<reference evidence="15" key="1">
    <citation type="submission" date="2022-03" db="EMBL/GenBank/DDBJ databases">
        <authorList>
            <person name="Legras J.-L."/>
            <person name="Devillers H."/>
            <person name="Grondin C."/>
        </authorList>
    </citation>
    <scope>NUCLEOTIDE SEQUENCE</scope>
    <source>
        <strain evidence="15">CLIB 1423</strain>
    </source>
</reference>
<organism evidence="15 16">
    <name type="scientific">[Candida] railenensis</name>
    <dbReference type="NCBI Taxonomy" id="45579"/>
    <lineage>
        <taxon>Eukaryota</taxon>
        <taxon>Fungi</taxon>
        <taxon>Dikarya</taxon>
        <taxon>Ascomycota</taxon>
        <taxon>Saccharomycotina</taxon>
        <taxon>Pichiomycetes</taxon>
        <taxon>Debaryomycetaceae</taxon>
        <taxon>Kurtzmaniella</taxon>
    </lineage>
</organism>
<keyword evidence="10 14" id="KW-1133">Transmembrane helix</keyword>
<dbReference type="EMBL" id="CAKXYY010000002">
    <property type="protein sequence ID" value="CAH2350849.1"/>
    <property type="molecule type" value="Genomic_DNA"/>
</dbReference>
<comment type="pathway">
    <text evidence="2">Protein modification; protein glycosylation.</text>
</comment>
<feature type="transmembrane region" description="Helical" evidence="14">
    <location>
        <begin position="91"/>
        <end position="111"/>
    </location>
</feature>
<evidence type="ECO:0000256" key="14">
    <source>
        <dbReference type="PIRNR" id="PIRNR028810"/>
    </source>
</evidence>
<evidence type="ECO:0000256" key="11">
    <source>
        <dbReference type="ARBA" id="ARBA00023136"/>
    </source>
</evidence>
<feature type="transmembrane region" description="Helical" evidence="14">
    <location>
        <begin position="421"/>
        <end position="440"/>
    </location>
</feature>
<gene>
    <name evidence="15" type="ORF">CLIB1423_02S06546</name>
</gene>
<feature type="transmembrane region" description="Helical" evidence="14">
    <location>
        <begin position="132"/>
        <end position="155"/>
    </location>
</feature>
<evidence type="ECO:0000256" key="2">
    <source>
        <dbReference type="ARBA" id="ARBA00004922"/>
    </source>
</evidence>
<comment type="caution">
    <text evidence="15">The sequence shown here is derived from an EMBL/GenBank/DDBJ whole genome shotgun (WGS) entry which is preliminary data.</text>
</comment>
<feature type="transmembrane region" description="Helical" evidence="14">
    <location>
        <begin position="6"/>
        <end position="22"/>
    </location>
</feature>
<sequence>MTLGTLYYGVFILACAVTFKLVSETVPEPFIDEIFHLRQCQTYCAYKFNEWDNKITTPPGLYLLGFVYSKIISLFFVHSNSLVDVCGNSNVLRSVNLFGGAIVLALILNGLSPANFEKRNYYIANVISSPLLYTYYFLFYTDVWASILVILALYLVVKRPIGNLVSIFISALVSFISLWFRQTNILWVIFVVVVLIDQRKKTKNEGLTLTTCKDFLLQAFKDIVMVAPFALVTVAFAGFVVYNGGVTLGDKENHKFNLHVVQVFYCFSFITFFTVPVWLSVQTLKRYLKFTLGSALKVAFTVLSFVGIKYIVDNFTIVHPFLLADNRHYTFYIWRKILRVKYSWICLVPVYHFSTWTVVSNLLSNKSSLKLEPISIIAFIGCTCITIIPSPLFEPRYYILPLLIFRIFTSPKSEKHLSFEFAWNMLINLVTVTIFINFEFPWDTETFPQRIIW</sequence>
<evidence type="ECO:0000313" key="15">
    <source>
        <dbReference type="EMBL" id="CAH2350849.1"/>
    </source>
</evidence>
<name>A0A9P0VWH9_9ASCO</name>
<comment type="similarity">
    <text evidence="3 14">Belongs to the ALG10 glucosyltransferase family.</text>
</comment>
<dbReference type="PANTHER" id="PTHR12989:SF10">
    <property type="entry name" value="DOL-P-GLC:GLC(2)MAN(9)GLCNAC(2)-PP-DOL ALPHA-1,2-GLUCOSYLTRANSFERASE-RELATED"/>
    <property type="match status" value="1"/>
</dbReference>
<evidence type="ECO:0000256" key="10">
    <source>
        <dbReference type="ARBA" id="ARBA00022989"/>
    </source>
</evidence>
<feature type="transmembrane region" description="Helical" evidence="14">
    <location>
        <begin position="223"/>
        <end position="242"/>
    </location>
</feature>
<keyword evidence="8 14" id="KW-0812">Transmembrane</keyword>
<evidence type="ECO:0000256" key="8">
    <source>
        <dbReference type="ARBA" id="ARBA00022692"/>
    </source>
</evidence>
<evidence type="ECO:0000256" key="12">
    <source>
        <dbReference type="ARBA" id="ARBA00044727"/>
    </source>
</evidence>
<comment type="subcellular location">
    <subcellularLocation>
        <location evidence="1">Endoplasmic reticulum membrane</location>
        <topology evidence="1">Multi-pass membrane protein</topology>
    </subcellularLocation>
</comment>
<dbReference type="GO" id="GO:0005789">
    <property type="term" value="C:endoplasmic reticulum membrane"/>
    <property type="evidence" value="ECO:0007669"/>
    <property type="project" value="UniProtKB-SubCell"/>
</dbReference>
<dbReference type="InterPro" id="IPR016900">
    <property type="entry name" value="Alg10"/>
</dbReference>
<dbReference type="AlphaFoldDB" id="A0A9P0VWH9"/>
<comment type="catalytic activity">
    <reaction evidence="13">
        <text>an alpha-D-Glc-(1-&gt;3)-alpha-D-Glc-(1-&gt;3)-alpha-D-Man-(1-&gt;2)-alpha-D-Man-(1-&gt;2)-alpha-D-Man-(1-&gt;3)-[alpha-D-Man-(1-&gt;2)-alpha-D-Man-(1-&gt;3)-[alpha-D-Man-(1-&gt;2)-alpha-D-Man-(1-&gt;6)]-alpha-D-Man-(1-&gt;6)]-beta-D-Man-(1-&gt;4)-beta-D-GlcNAc-(1-&gt;4)-alpha-D-GlcNAc-diphospho-di-trans,poly-cis-dolichol + a di-trans,poly-cis-dolichyl beta-D-glucosyl phosphate = a alpha-D-Glc-(1-&gt;2)-alpha-D-Glc-(1-&gt;3)-alpha-D-Glc-(1-&gt;3)-alpha-D-Man-(1-&gt;2)-alpha-D-Man-(1-&gt;2)-alpha-D-Man-(1-&gt;3)-[alpha-D-Man-(1-&gt;2)-alpha-D-Man-(1-&gt;3)-[alpha-D-Man-(1-&gt;2)-alpha-D-Man-(1-&gt;6)]-alpha-D-Man-(1-&gt;6)]-beta-D-Man-(1-&gt;4)-beta-D-GlcNAc-(1-&gt;4)-alpha-D-GlcNAc-diphospho-di-trans,poly-cis-dolichol + a di-trans,poly-cis-dolichyl phosphate + H(+)</text>
        <dbReference type="Rhea" id="RHEA:29543"/>
        <dbReference type="Rhea" id="RHEA-COMP:19498"/>
        <dbReference type="Rhea" id="RHEA-COMP:19502"/>
        <dbReference type="Rhea" id="RHEA-COMP:19512"/>
        <dbReference type="Rhea" id="RHEA-COMP:19522"/>
        <dbReference type="ChEBI" id="CHEBI:15378"/>
        <dbReference type="ChEBI" id="CHEBI:57525"/>
        <dbReference type="ChEBI" id="CHEBI:57683"/>
        <dbReference type="ChEBI" id="CHEBI:132522"/>
        <dbReference type="ChEBI" id="CHEBI:132523"/>
        <dbReference type="EC" id="2.4.1.256"/>
    </reaction>
    <physiologicalReaction direction="left-to-right" evidence="13">
        <dbReference type="Rhea" id="RHEA:29544"/>
    </physiologicalReaction>
</comment>